<dbReference type="InterPro" id="IPR047650">
    <property type="entry name" value="Transpos_IS110"/>
</dbReference>
<dbReference type="InterPro" id="IPR003346">
    <property type="entry name" value="Transposase_20"/>
</dbReference>
<dbReference type="InterPro" id="IPR002525">
    <property type="entry name" value="Transp_IS110-like_N"/>
</dbReference>
<dbReference type="GO" id="GO:0004803">
    <property type="term" value="F:transposase activity"/>
    <property type="evidence" value="ECO:0007669"/>
    <property type="project" value="InterPro"/>
</dbReference>
<reference evidence="3" key="1">
    <citation type="submission" date="2019-08" db="EMBL/GenBank/DDBJ databases">
        <authorList>
            <person name="Kucharzyk K."/>
            <person name="Murdoch R.W."/>
            <person name="Higgins S."/>
            <person name="Loffler F."/>
        </authorList>
    </citation>
    <scope>NUCLEOTIDE SEQUENCE</scope>
</reference>
<comment type="caution">
    <text evidence="3">The sequence shown here is derived from an EMBL/GenBank/DDBJ whole genome shotgun (WGS) entry which is preliminary data.</text>
</comment>
<protein>
    <submittedName>
        <fullName evidence="3">IS110 family transposase ISFnu4</fullName>
    </submittedName>
</protein>
<dbReference type="AlphaFoldDB" id="A0A644ZMG6"/>
<organism evidence="3">
    <name type="scientific">bioreactor metagenome</name>
    <dbReference type="NCBI Taxonomy" id="1076179"/>
    <lineage>
        <taxon>unclassified sequences</taxon>
        <taxon>metagenomes</taxon>
        <taxon>ecological metagenomes</taxon>
    </lineage>
</organism>
<accession>A0A644ZMG6</accession>
<dbReference type="GO" id="GO:0006313">
    <property type="term" value="P:DNA transposition"/>
    <property type="evidence" value="ECO:0007669"/>
    <property type="project" value="InterPro"/>
</dbReference>
<feature type="domain" description="Transposase IS116/IS110/IS902 C-terminal" evidence="2">
    <location>
        <begin position="273"/>
        <end position="349"/>
    </location>
</feature>
<dbReference type="Pfam" id="PF01548">
    <property type="entry name" value="DEDD_Tnp_IS110"/>
    <property type="match status" value="1"/>
</dbReference>
<proteinExistence type="predicted"/>
<dbReference type="Pfam" id="PF02371">
    <property type="entry name" value="Transposase_20"/>
    <property type="match status" value="1"/>
</dbReference>
<evidence type="ECO:0000259" key="1">
    <source>
        <dbReference type="Pfam" id="PF01548"/>
    </source>
</evidence>
<dbReference type="PANTHER" id="PTHR33055">
    <property type="entry name" value="TRANSPOSASE FOR INSERTION SEQUENCE ELEMENT IS1111A"/>
    <property type="match status" value="1"/>
</dbReference>
<sequence>MVFIMIYVGIDIAKNKHDCVILSDHATCLRPCFSLKNNSQGFALLINAIKEACGGDFNHGEVKAGLEATGHYAHNIVAFLNSNGIDTTIFNPFLVNQYRKSRSLRKTKTDKADAMLIAELLISTAANPATPSYHNQEMKTLCRYRFSLVKQRSKLKADMSRYVDLLFPELGSLGLNPTSSSVMAMLKELPGASYISICNISQLTDILSSSSRGRYGKETAEQVKAMAKESIATANKALSYIMSDTIEQICLLNKRIAKIDGELKNEVEKSGTKLTSIPGIGFCIASVILAEIGDINLFSSADKLQAFAGLDPSTFQSGNFTANHTHMVKRGSAYLRWAIMQGARLCSLNNLKYKQYLDKKIKEGKHYNSALGHLSKKLIRLIFHLLKENEEYDPKVA</sequence>
<dbReference type="GO" id="GO:0003677">
    <property type="term" value="F:DNA binding"/>
    <property type="evidence" value="ECO:0007669"/>
    <property type="project" value="InterPro"/>
</dbReference>
<evidence type="ECO:0000259" key="2">
    <source>
        <dbReference type="Pfam" id="PF02371"/>
    </source>
</evidence>
<gene>
    <name evidence="3" type="ORF">SDC9_88782</name>
</gene>
<name>A0A644ZMG6_9ZZZZ</name>
<dbReference type="EMBL" id="VSSQ01009608">
    <property type="protein sequence ID" value="MPM42120.1"/>
    <property type="molecule type" value="Genomic_DNA"/>
</dbReference>
<dbReference type="NCBIfam" id="NF033542">
    <property type="entry name" value="transpos_IS110"/>
    <property type="match status" value="1"/>
</dbReference>
<dbReference type="PANTHER" id="PTHR33055:SF15">
    <property type="entry name" value="TRANSPOSASE-RELATED"/>
    <property type="match status" value="1"/>
</dbReference>
<feature type="domain" description="Transposase IS110-like N-terminal" evidence="1">
    <location>
        <begin position="8"/>
        <end position="168"/>
    </location>
</feature>
<evidence type="ECO:0000313" key="3">
    <source>
        <dbReference type="EMBL" id="MPM42120.1"/>
    </source>
</evidence>